<feature type="region of interest" description="Disordered" evidence="7">
    <location>
        <begin position="1"/>
        <end position="24"/>
    </location>
</feature>
<dbReference type="SUPFAM" id="SSF52821">
    <property type="entry name" value="Rhodanese/Cell cycle control phosphatase"/>
    <property type="match status" value="1"/>
</dbReference>
<feature type="region of interest" description="Disordered" evidence="7">
    <location>
        <begin position="54"/>
        <end position="133"/>
    </location>
</feature>
<dbReference type="InterPro" id="IPR001763">
    <property type="entry name" value="Rhodanese-like_dom"/>
</dbReference>
<dbReference type="EMBL" id="OZ022407">
    <property type="protein sequence ID" value="CAK9437833.1"/>
    <property type="molecule type" value="Genomic_DNA"/>
</dbReference>
<evidence type="ECO:0000256" key="7">
    <source>
        <dbReference type="SAM" id="MobiDB-lite"/>
    </source>
</evidence>
<keyword evidence="5 6" id="KW-0131">Cell cycle</keyword>
<comment type="function">
    <text evidence="6">Tyrosine protein phosphatase which functions as a dosage-dependent inducer of mitotic progression.</text>
</comment>
<feature type="compositionally biased region" description="Polar residues" evidence="7">
    <location>
        <begin position="84"/>
        <end position="97"/>
    </location>
</feature>
<dbReference type="PANTHER" id="PTHR10828:SF17">
    <property type="entry name" value="PROTEIN-TYROSINE-PHOSPHATASE"/>
    <property type="match status" value="1"/>
</dbReference>
<keyword evidence="3 6" id="KW-0378">Hydrolase</keyword>
<keyword evidence="4 6" id="KW-0904">Protein phosphatase</keyword>
<dbReference type="SMART" id="SM00450">
    <property type="entry name" value="RHOD"/>
    <property type="match status" value="1"/>
</dbReference>
<feature type="region of interest" description="Disordered" evidence="7">
    <location>
        <begin position="498"/>
        <end position="549"/>
    </location>
</feature>
<keyword evidence="10" id="KW-1185">Reference proteome</keyword>
<feature type="compositionally biased region" description="Low complexity" evidence="7">
    <location>
        <begin position="524"/>
        <end position="547"/>
    </location>
</feature>
<protein>
    <recommendedName>
        <fullName evidence="6">M-phase inducer phosphatase</fullName>
        <ecNumber evidence="6">3.1.3.48</ecNumber>
    </recommendedName>
</protein>
<evidence type="ECO:0000259" key="8">
    <source>
        <dbReference type="PROSITE" id="PS50206"/>
    </source>
</evidence>
<evidence type="ECO:0000256" key="5">
    <source>
        <dbReference type="ARBA" id="ARBA00023306"/>
    </source>
</evidence>
<evidence type="ECO:0000256" key="1">
    <source>
        <dbReference type="ARBA" id="ARBA00011065"/>
    </source>
</evidence>
<comment type="similarity">
    <text evidence="1 6">Belongs to the MPI phosphatase family.</text>
</comment>
<evidence type="ECO:0000256" key="6">
    <source>
        <dbReference type="RuleBase" id="RU368028"/>
    </source>
</evidence>
<evidence type="ECO:0000256" key="2">
    <source>
        <dbReference type="ARBA" id="ARBA00022618"/>
    </source>
</evidence>
<evidence type="ECO:0000256" key="4">
    <source>
        <dbReference type="ARBA" id="ARBA00022912"/>
    </source>
</evidence>
<dbReference type="EC" id="3.1.3.48" evidence="6"/>
<accession>A0ABP0ZKS9</accession>
<dbReference type="RefSeq" id="XP_066829149.1">
    <property type="nucleotide sequence ID" value="XM_066972186.1"/>
</dbReference>
<dbReference type="InterPro" id="IPR036873">
    <property type="entry name" value="Rhodanese-like_dom_sf"/>
</dbReference>
<sequence>MDSSKKQFAMAGPKGDGKRLSPATINSNLLSLQAQSDATSPIRRYKRDRPLSSCSFEFLQEEQENYGAEPPSSPASPTPIATPNKSSSRQRLFSQKKPSLASLTISSSSSNSNSSLHSRSPPQFPRAPLKTLSHSVKQKTIAFTRAMTDVVSKSSASSSNFFGSQSTSTPRVDSSYFSSLDRPRLSGEQEQEQEQGEVDLGNGVETDHDEDDDEDDEGDDTFDTINVVSPIRQNQALRNISKSPVNTNRVAIRRFHSVCQTQQEIESFKLMQDNSHLKHTTIKTYSSTSDAIPRINEDQMYQILDGNHNCEFDEFMIVDCRFDYEFDGGHIVNAVNISTKETLEEIFFNKVDEDASNGQSKKNTKKLVIFHCEYSLFRGPSLAKQLRKLDRTKNHRSYPFLSHPDIVILDGGYKQFYTKYDAEFCTPQNYVPMRQANNEDKCKVLLNQARKENKILQRSNSMSSSQVSTSSTPSFYSFPSSASASASASSLQDRPMDLFSTSTSTSKSSKILKRQKSNSKVANPTSPSPFFLSRSSSSITTTSFEPPRLSLKHTRTNSFSSVHSNSSSSCLSSPLISNFPTPTEEEFPPTTRLQPPHAAFSRSLSQASSIFSSSHRKSISSTMSSSSTISLLSATSSTDSLASADAAPSAITSSSADYNADSLINHSLSDFFDNKPTSILRPVRRKPVSALPASPVTSNPFTLSPSTTTTTTTNSNTSYVFPVKRSNAPQLNPTSGNFCSPAVSSPLTLGASHLEDDGGAGAGKMNHRRTATSYVSYNELHEVDEEE</sequence>
<feature type="region of interest" description="Disordered" evidence="7">
    <location>
        <begin position="154"/>
        <end position="223"/>
    </location>
</feature>
<dbReference type="CDD" id="cd01530">
    <property type="entry name" value="Cdc25"/>
    <property type="match status" value="1"/>
</dbReference>
<dbReference type="PANTHER" id="PTHR10828">
    <property type="entry name" value="M-PHASE INDUCER PHOSPHATASE DUAL SPECIFICITY PHOSPHATASE CDC25"/>
    <property type="match status" value="1"/>
</dbReference>
<feature type="region of interest" description="Disordered" evidence="7">
    <location>
        <begin position="455"/>
        <end position="474"/>
    </location>
</feature>
<name>A0ABP0ZKS9_9ASCO</name>
<dbReference type="GeneID" id="92207407"/>
<dbReference type="Proteomes" id="UP001497383">
    <property type="component" value="Chromosome 3"/>
</dbReference>
<dbReference type="Gene3D" id="3.40.250.10">
    <property type="entry name" value="Rhodanese-like domain"/>
    <property type="match status" value="1"/>
</dbReference>
<proteinExistence type="inferred from homology"/>
<dbReference type="Pfam" id="PF00581">
    <property type="entry name" value="Rhodanese"/>
    <property type="match status" value="1"/>
</dbReference>
<feature type="compositionally biased region" description="Low complexity" evidence="7">
    <location>
        <begin position="99"/>
        <end position="120"/>
    </location>
</feature>
<keyword evidence="6" id="KW-0498">Mitosis</keyword>
<feature type="compositionally biased region" description="Low complexity" evidence="7">
    <location>
        <begin position="154"/>
        <end position="168"/>
    </location>
</feature>
<feature type="compositionally biased region" description="Low complexity" evidence="7">
    <location>
        <begin position="500"/>
        <end position="509"/>
    </location>
</feature>
<evidence type="ECO:0000313" key="10">
    <source>
        <dbReference type="Proteomes" id="UP001497383"/>
    </source>
</evidence>
<feature type="region of interest" description="Disordered" evidence="7">
    <location>
        <begin position="750"/>
        <end position="787"/>
    </location>
</feature>
<dbReference type="PROSITE" id="PS50206">
    <property type="entry name" value="RHODANESE_3"/>
    <property type="match status" value="1"/>
</dbReference>
<reference evidence="9 10" key="1">
    <citation type="submission" date="2024-03" db="EMBL/GenBank/DDBJ databases">
        <authorList>
            <person name="Brejova B."/>
        </authorList>
    </citation>
    <scope>NUCLEOTIDE SEQUENCE [LARGE SCALE GENOMIC DNA]</scope>
    <source>
        <strain evidence="9 10">CBS 14171</strain>
    </source>
</reference>
<dbReference type="PRINTS" id="PR00716">
    <property type="entry name" value="MPIPHPHTASE"/>
</dbReference>
<feature type="compositionally biased region" description="Acidic residues" evidence="7">
    <location>
        <begin position="207"/>
        <end position="222"/>
    </location>
</feature>
<feature type="domain" description="Rhodanese" evidence="8">
    <location>
        <begin position="311"/>
        <end position="425"/>
    </location>
</feature>
<evidence type="ECO:0000256" key="3">
    <source>
        <dbReference type="ARBA" id="ARBA00022801"/>
    </source>
</evidence>
<feature type="compositionally biased region" description="Low complexity" evidence="7">
    <location>
        <begin position="459"/>
        <end position="474"/>
    </location>
</feature>
<organism evidence="9 10">
    <name type="scientific">Lodderomyces beijingensis</name>
    <dbReference type="NCBI Taxonomy" id="1775926"/>
    <lineage>
        <taxon>Eukaryota</taxon>
        <taxon>Fungi</taxon>
        <taxon>Dikarya</taxon>
        <taxon>Ascomycota</taxon>
        <taxon>Saccharomycotina</taxon>
        <taxon>Pichiomycetes</taxon>
        <taxon>Debaryomycetaceae</taxon>
        <taxon>Candida/Lodderomyces clade</taxon>
        <taxon>Lodderomyces</taxon>
    </lineage>
</organism>
<keyword evidence="2 6" id="KW-0132">Cell division</keyword>
<dbReference type="InterPro" id="IPR000751">
    <property type="entry name" value="MPI_Phosphatase"/>
</dbReference>
<gene>
    <name evidence="9" type="ORF">LODBEIA_P22110</name>
</gene>
<feature type="compositionally biased region" description="Polar residues" evidence="7">
    <location>
        <begin position="169"/>
        <end position="178"/>
    </location>
</feature>
<evidence type="ECO:0000313" key="9">
    <source>
        <dbReference type="EMBL" id="CAK9437833.1"/>
    </source>
</evidence>
<comment type="catalytic activity">
    <reaction evidence="6">
        <text>O-phospho-L-tyrosyl-[protein] + H2O = L-tyrosyl-[protein] + phosphate</text>
        <dbReference type="Rhea" id="RHEA:10684"/>
        <dbReference type="Rhea" id="RHEA-COMP:10136"/>
        <dbReference type="Rhea" id="RHEA-COMP:20101"/>
        <dbReference type="ChEBI" id="CHEBI:15377"/>
        <dbReference type="ChEBI" id="CHEBI:43474"/>
        <dbReference type="ChEBI" id="CHEBI:46858"/>
        <dbReference type="ChEBI" id="CHEBI:61978"/>
        <dbReference type="EC" id="3.1.3.48"/>
    </reaction>
</comment>